<gene>
    <name evidence="4" type="ORF">IQ266_08805</name>
</gene>
<dbReference type="GO" id="GO:0042026">
    <property type="term" value="P:protein refolding"/>
    <property type="evidence" value="ECO:0007669"/>
    <property type="project" value="TreeGrafter"/>
</dbReference>
<keyword evidence="1" id="KW-0143">Chaperone</keyword>
<feature type="non-terminal residue" evidence="4">
    <location>
        <position position="1"/>
    </location>
</feature>
<dbReference type="Gene3D" id="2.60.260.20">
    <property type="entry name" value="Urease metallochaperone UreE, N-terminal domain"/>
    <property type="match status" value="2"/>
</dbReference>
<evidence type="ECO:0000256" key="1">
    <source>
        <dbReference type="ARBA" id="ARBA00023186"/>
    </source>
</evidence>
<dbReference type="CDD" id="cd10747">
    <property type="entry name" value="DnaJ_C"/>
    <property type="match status" value="1"/>
</dbReference>
<dbReference type="Proteomes" id="UP000625316">
    <property type="component" value="Unassembled WGS sequence"/>
</dbReference>
<name>A0A928VJN2_9CYAN</name>
<evidence type="ECO:0000313" key="5">
    <source>
        <dbReference type="Proteomes" id="UP000625316"/>
    </source>
</evidence>
<dbReference type="GO" id="GO:0051082">
    <property type="term" value="F:unfolded protein binding"/>
    <property type="evidence" value="ECO:0007669"/>
    <property type="project" value="InterPro"/>
</dbReference>
<dbReference type="PANTHER" id="PTHR43096:SF52">
    <property type="entry name" value="DNAJ HOMOLOG 1, MITOCHONDRIAL-RELATED"/>
    <property type="match status" value="1"/>
</dbReference>
<dbReference type="RefSeq" id="WP_264324645.1">
    <property type="nucleotide sequence ID" value="NZ_JADEXQ010000023.1"/>
</dbReference>
<dbReference type="AlphaFoldDB" id="A0A928VJN2"/>
<dbReference type="FunFam" id="2.60.260.20:FF:000013">
    <property type="entry name" value="DnaJ subfamily B member 11"/>
    <property type="match status" value="1"/>
</dbReference>
<comment type="caution">
    <text evidence="4">The sequence shown here is derived from an EMBL/GenBank/DDBJ whole genome shotgun (WGS) entry which is preliminary data.</text>
</comment>
<dbReference type="SUPFAM" id="SSF49493">
    <property type="entry name" value="HSP40/DnaJ peptide-binding domain"/>
    <property type="match status" value="2"/>
</dbReference>
<protein>
    <submittedName>
        <fullName evidence="4">J domain-containing protein</fullName>
    </submittedName>
</protein>
<feature type="compositionally biased region" description="Basic and acidic residues" evidence="2">
    <location>
        <begin position="1"/>
        <end position="30"/>
    </location>
</feature>
<dbReference type="Pfam" id="PF01556">
    <property type="entry name" value="DnaJ_C"/>
    <property type="match status" value="1"/>
</dbReference>
<accession>A0A928VJN2</accession>
<feature type="domain" description="Chaperone DnaJ C-terminal" evidence="3">
    <location>
        <begin position="65"/>
        <end position="204"/>
    </location>
</feature>
<evidence type="ECO:0000256" key="2">
    <source>
        <dbReference type="SAM" id="MobiDB-lite"/>
    </source>
</evidence>
<sequence>SSQSESRHSESRQQRPPERDFNREPRRAGPRDQSNQPPRQTPPSQGRPPQDSRYQQNDAPLPRDVEAQLMVPLEKAYTGGRERIRLEDGRMIEVNLPKAIISGQKLRLKGQGIAGGNLFLQIDVAPHKFYKLNGLDLVTQVPVTPVEAVLAGPIEVPTIDGLVKMNLPKGLKSGQKLRLGKRGYPSPEGDRRGDQIVELVIQMPAELSDAEKELYEKLKQTETNPRANLV</sequence>
<proteinExistence type="predicted"/>
<reference evidence="4" key="1">
    <citation type="submission" date="2020-10" db="EMBL/GenBank/DDBJ databases">
        <authorList>
            <person name="Castelo-Branco R."/>
            <person name="Eusebio N."/>
            <person name="Adriana R."/>
            <person name="Vieira A."/>
            <person name="Brugerolle De Fraissinette N."/>
            <person name="Rezende De Castro R."/>
            <person name="Schneider M.P."/>
            <person name="Vasconcelos V."/>
            <person name="Leao P.N."/>
        </authorList>
    </citation>
    <scope>NUCLEOTIDE SEQUENCE</scope>
    <source>
        <strain evidence="4">LEGE 11480</strain>
    </source>
</reference>
<evidence type="ECO:0000313" key="4">
    <source>
        <dbReference type="EMBL" id="MBE9029826.1"/>
    </source>
</evidence>
<evidence type="ECO:0000259" key="3">
    <source>
        <dbReference type="Pfam" id="PF01556"/>
    </source>
</evidence>
<dbReference type="EMBL" id="JADEXQ010000023">
    <property type="protein sequence ID" value="MBE9029826.1"/>
    <property type="molecule type" value="Genomic_DNA"/>
</dbReference>
<feature type="region of interest" description="Disordered" evidence="2">
    <location>
        <begin position="1"/>
        <end position="65"/>
    </location>
</feature>
<dbReference type="PANTHER" id="PTHR43096">
    <property type="entry name" value="DNAJ HOMOLOG 1, MITOCHONDRIAL-RELATED"/>
    <property type="match status" value="1"/>
</dbReference>
<dbReference type="InterPro" id="IPR008971">
    <property type="entry name" value="HSP40/DnaJ_pept-bd"/>
</dbReference>
<feature type="compositionally biased region" description="Polar residues" evidence="2">
    <location>
        <begin position="32"/>
        <end position="44"/>
    </location>
</feature>
<organism evidence="4 5">
    <name type="scientific">Romeriopsis navalis LEGE 11480</name>
    <dbReference type="NCBI Taxonomy" id="2777977"/>
    <lineage>
        <taxon>Bacteria</taxon>
        <taxon>Bacillati</taxon>
        <taxon>Cyanobacteriota</taxon>
        <taxon>Cyanophyceae</taxon>
        <taxon>Leptolyngbyales</taxon>
        <taxon>Leptolyngbyaceae</taxon>
        <taxon>Romeriopsis</taxon>
        <taxon>Romeriopsis navalis</taxon>
    </lineage>
</organism>
<keyword evidence="5" id="KW-1185">Reference proteome</keyword>
<dbReference type="InterPro" id="IPR002939">
    <property type="entry name" value="DnaJ_C"/>
</dbReference>
<dbReference type="GO" id="GO:0005737">
    <property type="term" value="C:cytoplasm"/>
    <property type="evidence" value="ECO:0007669"/>
    <property type="project" value="TreeGrafter"/>
</dbReference>